<dbReference type="RefSeq" id="WP_250603697.1">
    <property type="nucleotide sequence ID" value="NZ_JAMOKX010000002.1"/>
</dbReference>
<evidence type="ECO:0000256" key="3">
    <source>
        <dbReference type="ARBA" id="ARBA00023163"/>
    </source>
</evidence>
<dbReference type="InterPro" id="IPR036388">
    <property type="entry name" value="WH-like_DNA-bd_sf"/>
</dbReference>
<dbReference type="SMART" id="SM00419">
    <property type="entry name" value="HTH_CRP"/>
    <property type="match status" value="1"/>
</dbReference>
<reference evidence="5" key="1">
    <citation type="submission" date="2022-06" db="EMBL/GenBank/DDBJ databases">
        <title>Helicobacter colisuis sp. nov.</title>
        <authorList>
            <person name="Papic B."/>
            <person name="Gruntar I."/>
        </authorList>
    </citation>
    <scope>NUCLEOTIDE SEQUENCE</scope>
    <source>
        <strain evidence="5">11154-15</strain>
    </source>
</reference>
<dbReference type="InterPro" id="IPR018490">
    <property type="entry name" value="cNMP-bd_dom_sf"/>
</dbReference>
<dbReference type="EMBL" id="JAMOKX010000002">
    <property type="protein sequence ID" value="MCL9819114.1"/>
    <property type="molecule type" value="Genomic_DNA"/>
</dbReference>
<dbReference type="InterPro" id="IPR036390">
    <property type="entry name" value="WH_DNA-bd_sf"/>
</dbReference>
<protein>
    <submittedName>
        <fullName evidence="5">Crp/Fnr family transcriptional regulator</fullName>
    </submittedName>
</protein>
<evidence type="ECO:0000313" key="5">
    <source>
        <dbReference type="EMBL" id="MCL9819114.1"/>
    </source>
</evidence>
<evidence type="ECO:0000256" key="1">
    <source>
        <dbReference type="ARBA" id="ARBA00023015"/>
    </source>
</evidence>
<dbReference type="SUPFAM" id="SSF51206">
    <property type="entry name" value="cAMP-binding domain-like"/>
    <property type="match status" value="1"/>
</dbReference>
<comment type="caution">
    <text evidence="5">The sequence shown here is derived from an EMBL/GenBank/DDBJ whole genome shotgun (WGS) entry which is preliminary data.</text>
</comment>
<dbReference type="Gene3D" id="1.10.10.10">
    <property type="entry name" value="Winged helix-like DNA-binding domain superfamily/Winged helix DNA-binding domain"/>
    <property type="match status" value="1"/>
</dbReference>
<dbReference type="PROSITE" id="PS50042">
    <property type="entry name" value="CNMP_BINDING_3"/>
    <property type="match status" value="1"/>
</dbReference>
<keyword evidence="3" id="KW-0804">Transcription</keyword>
<evidence type="ECO:0000313" key="6">
    <source>
        <dbReference type="Proteomes" id="UP001057522"/>
    </source>
</evidence>
<dbReference type="Pfam" id="PF13545">
    <property type="entry name" value="HTH_Crp_2"/>
    <property type="match status" value="1"/>
</dbReference>
<keyword evidence="1" id="KW-0805">Transcription regulation</keyword>
<keyword evidence="6" id="KW-1185">Reference proteome</keyword>
<evidence type="ECO:0000259" key="4">
    <source>
        <dbReference type="PROSITE" id="PS50042"/>
    </source>
</evidence>
<dbReference type="InterPro" id="IPR012318">
    <property type="entry name" value="HTH_CRP"/>
</dbReference>
<proteinExistence type="predicted"/>
<dbReference type="CDD" id="cd00038">
    <property type="entry name" value="CAP_ED"/>
    <property type="match status" value="1"/>
</dbReference>
<evidence type="ECO:0000256" key="2">
    <source>
        <dbReference type="ARBA" id="ARBA00023125"/>
    </source>
</evidence>
<dbReference type="InterPro" id="IPR000595">
    <property type="entry name" value="cNMP-bd_dom"/>
</dbReference>
<dbReference type="Pfam" id="PF00027">
    <property type="entry name" value="cNMP_binding"/>
    <property type="match status" value="1"/>
</dbReference>
<gene>
    <name evidence="5" type="ORF">NCR95_02855</name>
</gene>
<feature type="domain" description="Cyclic nucleotide-binding" evidence="4">
    <location>
        <begin position="9"/>
        <end position="74"/>
    </location>
</feature>
<keyword evidence="2" id="KW-0238">DNA-binding</keyword>
<dbReference type="Proteomes" id="UP001057522">
    <property type="component" value="Unassembled WGS sequence"/>
</dbReference>
<accession>A0ABT0TTC7</accession>
<dbReference type="InterPro" id="IPR014710">
    <property type="entry name" value="RmlC-like_jellyroll"/>
</dbReference>
<dbReference type="SUPFAM" id="SSF46785">
    <property type="entry name" value="Winged helix' DNA-binding domain"/>
    <property type="match status" value="1"/>
</dbReference>
<name>A0ABT0TTC7_9HELI</name>
<organism evidence="5 6">
    <name type="scientific">Helicobacter colisuis</name>
    <dbReference type="NCBI Taxonomy" id="2949739"/>
    <lineage>
        <taxon>Bacteria</taxon>
        <taxon>Pseudomonadati</taxon>
        <taxon>Campylobacterota</taxon>
        <taxon>Epsilonproteobacteria</taxon>
        <taxon>Campylobacterales</taxon>
        <taxon>Helicobacteraceae</taxon>
        <taxon>Helicobacter</taxon>
    </lineage>
</organism>
<dbReference type="Gene3D" id="2.60.120.10">
    <property type="entry name" value="Jelly Rolls"/>
    <property type="match status" value="1"/>
</dbReference>
<sequence length="216" mass="25197">MENLGEFEPFCELDLESQKALARIATLKKYKKKEIIFYEEDEVREIYFLIKGGVKIYKVDRFDSEVFFGISTKGLLNDCDDAKKLVSFMNVECVEDSLVACFGVEGLQAVFDSYPQILKMFFKEAFKRIKVFENVVLRELIFDSTAKVAYSLYFDLDEFNTHKKQENAAFLNIQPETLSRILKKLHRDNIIKTNQAGKIEILDLHKLQMIFKQDAK</sequence>